<comment type="caution">
    <text evidence="1">The sequence shown here is derived from an EMBL/GenBank/DDBJ whole genome shotgun (WGS) entry which is preliminary data.</text>
</comment>
<proteinExistence type="predicted"/>
<gene>
    <name evidence="1" type="ORF">KUDE01_005245</name>
</gene>
<sequence>MSTIIVTNGQAEHWYQVRLVGCLEDLISLQENASHPTVQVIILEGAALVNMLRPGAAKTFLIMCRKCSHHTDMLEHVSRVDVVWDEYFSESLKAETRSKRGKGVHRHVEPSSVIPGNWPEFLRIEDKKA</sequence>
<organism evidence="1 2">
    <name type="scientific">Dissostichus eleginoides</name>
    <name type="common">Patagonian toothfish</name>
    <name type="synonym">Dissostichus amissus</name>
    <dbReference type="NCBI Taxonomy" id="100907"/>
    <lineage>
        <taxon>Eukaryota</taxon>
        <taxon>Metazoa</taxon>
        <taxon>Chordata</taxon>
        <taxon>Craniata</taxon>
        <taxon>Vertebrata</taxon>
        <taxon>Euteleostomi</taxon>
        <taxon>Actinopterygii</taxon>
        <taxon>Neopterygii</taxon>
        <taxon>Teleostei</taxon>
        <taxon>Neoteleostei</taxon>
        <taxon>Acanthomorphata</taxon>
        <taxon>Eupercaria</taxon>
        <taxon>Perciformes</taxon>
        <taxon>Notothenioidei</taxon>
        <taxon>Nototheniidae</taxon>
        <taxon>Dissostichus</taxon>
    </lineage>
</organism>
<protein>
    <submittedName>
        <fullName evidence="1">Uncharacterized protein</fullName>
    </submittedName>
</protein>
<reference evidence="1" key="1">
    <citation type="submission" date="2023-04" db="EMBL/GenBank/DDBJ databases">
        <title>Chromosome-level genome of Chaenocephalus aceratus.</title>
        <authorList>
            <person name="Park H."/>
        </authorList>
    </citation>
    <scope>NUCLEOTIDE SEQUENCE</scope>
    <source>
        <strain evidence="1">DE</strain>
        <tissue evidence="1">Muscle</tissue>
    </source>
</reference>
<evidence type="ECO:0000313" key="2">
    <source>
        <dbReference type="Proteomes" id="UP001228049"/>
    </source>
</evidence>
<evidence type="ECO:0000313" key="1">
    <source>
        <dbReference type="EMBL" id="KAK1902281.1"/>
    </source>
</evidence>
<name>A0AAD9CK14_DISEL</name>
<dbReference type="Proteomes" id="UP001228049">
    <property type="component" value="Unassembled WGS sequence"/>
</dbReference>
<dbReference type="AlphaFoldDB" id="A0AAD9CK14"/>
<dbReference type="EMBL" id="JASDAP010000006">
    <property type="protein sequence ID" value="KAK1902281.1"/>
    <property type="molecule type" value="Genomic_DNA"/>
</dbReference>
<keyword evidence="2" id="KW-1185">Reference proteome</keyword>
<accession>A0AAD9CK14</accession>